<sequence length="271" mass="30173">MALNVSKNANDEPPVTGLSLQLVTVQSVIVFNVVSIGAAILFEVEVLRFWCQTEASDDSRIITLLIINSVFFIVGIVASSCSIKKYFYFLKESIESAAFEESRNTEVNDVINPNFRNRPLKLKNIHKTATARLIICSSLLAAMSIMSTFLNLHFANLPGLNCVLVVSTSVTGILVVTTNEFVIWLLVLSRFTQTITAISLIIFSLNFLTYLTSGILYVFHILISTFTVVIVSISCAVTTRESLAIEKNINITEWRTGPFILYLLLRLSFWG</sequence>
<feature type="transmembrane region" description="Helical" evidence="1">
    <location>
        <begin position="131"/>
        <end position="152"/>
    </location>
</feature>
<feature type="transmembrane region" description="Helical" evidence="1">
    <location>
        <begin position="20"/>
        <end position="41"/>
    </location>
</feature>
<dbReference type="PhylomeDB" id="B3S648"/>
<proteinExistence type="predicted"/>
<dbReference type="InParanoid" id="B3S648"/>
<dbReference type="EMBL" id="DS985252">
    <property type="protein sequence ID" value="EDV21558.1"/>
    <property type="molecule type" value="Genomic_DNA"/>
</dbReference>
<keyword evidence="1" id="KW-1133">Transmembrane helix</keyword>
<gene>
    <name evidence="2" type="ORF">TRIADDRAFT_59674</name>
</gene>
<dbReference type="KEGG" id="tad:TRIADDRAFT_59674"/>
<feature type="transmembrane region" description="Helical" evidence="1">
    <location>
        <begin position="217"/>
        <end position="237"/>
    </location>
</feature>
<reference evidence="2 3" key="1">
    <citation type="journal article" date="2008" name="Nature">
        <title>The Trichoplax genome and the nature of placozoans.</title>
        <authorList>
            <person name="Srivastava M."/>
            <person name="Begovic E."/>
            <person name="Chapman J."/>
            <person name="Putnam N.H."/>
            <person name="Hellsten U."/>
            <person name="Kawashima T."/>
            <person name="Kuo A."/>
            <person name="Mitros T."/>
            <person name="Salamov A."/>
            <person name="Carpenter M.L."/>
            <person name="Signorovitch A.Y."/>
            <person name="Moreno M.A."/>
            <person name="Kamm K."/>
            <person name="Grimwood J."/>
            <person name="Schmutz J."/>
            <person name="Shapiro H."/>
            <person name="Grigoriev I.V."/>
            <person name="Buss L.W."/>
            <person name="Schierwater B."/>
            <person name="Dellaporta S.L."/>
            <person name="Rokhsar D.S."/>
        </authorList>
    </citation>
    <scope>NUCLEOTIDE SEQUENCE [LARGE SCALE GENOMIC DNA]</scope>
    <source>
        <strain evidence="2 3">Grell-BS-1999</strain>
    </source>
</reference>
<keyword evidence="1" id="KW-0812">Transmembrane</keyword>
<dbReference type="GeneID" id="6757058"/>
<dbReference type="HOGENOM" id="CLU_1027892_0_0_1"/>
<feature type="transmembrane region" description="Helical" evidence="1">
    <location>
        <begin position="164"/>
        <end position="187"/>
    </location>
</feature>
<dbReference type="Proteomes" id="UP000009022">
    <property type="component" value="Unassembled WGS sequence"/>
</dbReference>
<name>B3S648_TRIAD</name>
<accession>B3S648</accession>
<organism evidence="2 3">
    <name type="scientific">Trichoplax adhaerens</name>
    <name type="common">Trichoplax reptans</name>
    <dbReference type="NCBI Taxonomy" id="10228"/>
    <lineage>
        <taxon>Eukaryota</taxon>
        <taxon>Metazoa</taxon>
        <taxon>Placozoa</taxon>
        <taxon>Uniplacotomia</taxon>
        <taxon>Trichoplacea</taxon>
        <taxon>Trichoplacidae</taxon>
        <taxon>Trichoplax</taxon>
    </lineage>
</organism>
<evidence type="ECO:0000256" key="1">
    <source>
        <dbReference type="SAM" id="Phobius"/>
    </source>
</evidence>
<keyword evidence="3" id="KW-1185">Reference proteome</keyword>
<protein>
    <submittedName>
        <fullName evidence="2">Uncharacterized protein</fullName>
    </submittedName>
</protein>
<evidence type="ECO:0000313" key="2">
    <source>
        <dbReference type="EMBL" id="EDV21558.1"/>
    </source>
</evidence>
<evidence type="ECO:0000313" key="3">
    <source>
        <dbReference type="Proteomes" id="UP000009022"/>
    </source>
</evidence>
<feature type="transmembrane region" description="Helical" evidence="1">
    <location>
        <begin position="61"/>
        <end position="83"/>
    </location>
</feature>
<feature type="transmembrane region" description="Helical" evidence="1">
    <location>
        <begin position="194"/>
        <end position="211"/>
    </location>
</feature>
<keyword evidence="1" id="KW-0472">Membrane</keyword>
<dbReference type="RefSeq" id="XP_002115706.1">
    <property type="nucleotide sequence ID" value="XM_002115670.1"/>
</dbReference>
<dbReference type="CTD" id="6757058"/>
<dbReference type="AlphaFoldDB" id="B3S648"/>